<dbReference type="NCBIfam" id="NF009191">
    <property type="entry name" value="PRK12539.1"/>
    <property type="match status" value="1"/>
</dbReference>
<name>D7A1B6_ANCN5</name>
<dbReference type="GO" id="GO:0003677">
    <property type="term" value="F:DNA binding"/>
    <property type="evidence" value="ECO:0007669"/>
    <property type="project" value="UniProtKB-KW"/>
</dbReference>
<dbReference type="OrthoDB" id="7041663at2"/>
<sequence>MSLVEEQLGGLMRKSLAGDAGAYRVLLGELGVLLHRYFARRLGRDSADVEDLVQDTLMAVHAKRATYDVDQPFTVWIHAIARYKLIDHARYRRIRVTVPLEEDEAVFASDEVEAAMARRDLDAMLDTLPAQPRTLIREVKIEGRSIAETAEKTGLSEAAVKVGVHRGLKALAARFGGAKHP</sequence>
<keyword evidence="4" id="KW-0238">DNA-binding</keyword>
<dbReference type="InterPro" id="IPR013324">
    <property type="entry name" value="RNA_pol_sigma_r3/r4-like"/>
</dbReference>
<dbReference type="InterPro" id="IPR007627">
    <property type="entry name" value="RNA_pol_sigma70_r2"/>
</dbReference>
<dbReference type="PANTHER" id="PTHR43133:SF58">
    <property type="entry name" value="ECF RNA POLYMERASE SIGMA FACTOR SIGD"/>
    <property type="match status" value="1"/>
</dbReference>
<comment type="similarity">
    <text evidence="1">Belongs to the sigma-70 factor family. ECF subfamily.</text>
</comment>
<dbReference type="AlphaFoldDB" id="D7A1B6"/>
<dbReference type="InterPro" id="IPR014284">
    <property type="entry name" value="RNA_pol_sigma-70_dom"/>
</dbReference>
<dbReference type="Gene3D" id="1.10.1740.10">
    <property type="match status" value="1"/>
</dbReference>
<dbReference type="GO" id="GO:0016987">
    <property type="term" value="F:sigma factor activity"/>
    <property type="evidence" value="ECO:0007669"/>
    <property type="project" value="UniProtKB-KW"/>
</dbReference>
<dbReference type="Pfam" id="PF08281">
    <property type="entry name" value="Sigma70_r4_2"/>
    <property type="match status" value="1"/>
</dbReference>
<dbReference type="InterPro" id="IPR039425">
    <property type="entry name" value="RNA_pol_sigma-70-like"/>
</dbReference>
<evidence type="ECO:0000256" key="5">
    <source>
        <dbReference type="ARBA" id="ARBA00023163"/>
    </source>
</evidence>
<reference evidence="8 9" key="1">
    <citation type="journal article" date="2012" name="Stand. Genomic Sci.">
        <title>Complete genome sequence of the facultatively chemolithoautotrophic and methylotrophic alpha Proteobacterium Starkeya novella type strain (ATCC 8093(T)).</title>
        <authorList>
            <person name="Kappler U."/>
            <person name="Davenport K."/>
            <person name="Beatson S."/>
            <person name="Lucas S."/>
            <person name="Lapidus A."/>
            <person name="Copeland A."/>
            <person name="Berry K.W."/>
            <person name="Glavina Del Rio T."/>
            <person name="Hammon N."/>
            <person name="Dalin E."/>
            <person name="Tice H."/>
            <person name="Pitluck S."/>
            <person name="Richardson P."/>
            <person name="Bruce D."/>
            <person name="Goodwin L.A."/>
            <person name="Han C."/>
            <person name="Tapia R."/>
            <person name="Detter J.C."/>
            <person name="Chang Y.J."/>
            <person name="Jeffries C.D."/>
            <person name="Land M."/>
            <person name="Hauser L."/>
            <person name="Kyrpides N.C."/>
            <person name="Goker M."/>
            <person name="Ivanova N."/>
            <person name="Klenk H.P."/>
            <person name="Woyke T."/>
        </authorList>
    </citation>
    <scope>NUCLEOTIDE SEQUENCE [LARGE SCALE GENOMIC DNA]</scope>
    <source>
        <strain evidence="9">ATCC 8093 / DSM 506 / JCM 20403 / CCM 1077 / IAM 12100 / NBRC 12443 / NCIMB 10456</strain>
    </source>
</reference>
<evidence type="ECO:0000259" key="7">
    <source>
        <dbReference type="Pfam" id="PF08281"/>
    </source>
</evidence>
<dbReference type="InterPro" id="IPR013325">
    <property type="entry name" value="RNA_pol_sigma_r2"/>
</dbReference>
<evidence type="ECO:0000313" key="9">
    <source>
        <dbReference type="Proteomes" id="UP000006633"/>
    </source>
</evidence>
<keyword evidence="3" id="KW-0731">Sigma factor</keyword>
<dbReference type="eggNOG" id="COG1595">
    <property type="taxonomic scope" value="Bacteria"/>
</dbReference>
<keyword evidence="9" id="KW-1185">Reference proteome</keyword>
<proteinExistence type="inferred from homology"/>
<dbReference type="InterPro" id="IPR013249">
    <property type="entry name" value="RNA_pol_sigma70_r4_t2"/>
</dbReference>
<dbReference type="NCBIfam" id="TIGR02937">
    <property type="entry name" value="sigma70-ECF"/>
    <property type="match status" value="1"/>
</dbReference>
<organism evidence="8 9">
    <name type="scientific">Ancylobacter novellus (strain ATCC 8093 / DSM 506 / JCM 20403 / CCM 1077 / IAM 12100 / NBRC 12443 / NCIMB 10456)</name>
    <name type="common">Starkeya novella</name>
    <dbReference type="NCBI Taxonomy" id="639283"/>
    <lineage>
        <taxon>Bacteria</taxon>
        <taxon>Pseudomonadati</taxon>
        <taxon>Pseudomonadota</taxon>
        <taxon>Alphaproteobacteria</taxon>
        <taxon>Hyphomicrobiales</taxon>
        <taxon>Xanthobacteraceae</taxon>
        <taxon>Ancylobacter</taxon>
    </lineage>
</organism>
<accession>D7A1B6</accession>
<dbReference type="PANTHER" id="PTHR43133">
    <property type="entry name" value="RNA POLYMERASE ECF-TYPE SIGMA FACTO"/>
    <property type="match status" value="1"/>
</dbReference>
<protein>
    <submittedName>
        <fullName evidence="8">RNA polymerase, sigma-24 subunit, ECF subfamily</fullName>
    </submittedName>
</protein>
<evidence type="ECO:0000256" key="3">
    <source>
        <dbReference type="ARBA" id="ARBA00023082"/>
    </source>
</evidence>
<evidence type="ECO:0000256" key="2">
    <source>
        <dbReference type="ARBA" id="ARBA00023015"/>
    </source>
</evidence>
<evidence type="ECO:0000259" key="6">
    <source>
        <dbReference type="Pfam" id="PF04542"/>
    </source>
</evidence>
<evidence type="ECO:0000313" key="8">
    <source>
        <dbReference type="EMBL" id="ADH89474.1"/>
    </source>
</evidence>
<dbReference type="InterPro" id="IPR036388">
    <property type="entry name" value="WH-like_DNA-bd_sf"/>
</dbReference>
<gene>
    <name evidence="8" type="ordered locus">Snov_2178</name>
</gene>
<dbReference type="KEGG" id="sno:Snov_2178"/>
<dbReference type="SUPFAM" id="SSF88659">
    <property type="entry name" value="Sigma3 and sigma4 domains of RNA polymerase sigma factors"/>
    <property type="match status" value="1"/>
</dbReference>
<dbReference type="HOGENOM" id="CLU_047691_10_2_5"/>
<dbReference type="STRING" id="639283.Snov_2178"/>
<evidence type="ECO:0000256" key="4">
    <source>
        <dbReference type="ARBA" id="ARBA00023125"/>
    </source>
</evidence>
<dbReference type="Proteomes" id="UP000006633">
    <property type="component" value="Chromosome"/>
</dbReference>
<dbReference type="Pfam" id="PF04542">
    <property type="entry name" value="Sigma70_r2"/>
    <property type="match status" value="1"/>
</dbReference>
<feature type="domain" description="RNA polymerase sigma-70 region 2" evidence="6">
    <location>
        <begin position="36"/>
        <end position="93"/>
    </location>
</feature>
<keyword evidence="2" id="KW-0805">Transcription regulation</keyword>
<dbReference type="RefSeq" id="WP_013166978.1">
    <property type="nucleotide sequence ID" value="NC_014217.1"/>
</dbReference>
<dbReference type="EMBL" id="CP002026">
    <property type="protein sequence ID" value="ADH89474.1"/>
    <property type="molecule type" value="Genomic_DNA"/>
</dbReference>
<evidence type="ECO:0000256" key="1">
    <source>
        <dbReference type="ARBA" id="ARBA00010641"/>
    </source>
</evidence>
<dbReference type="Gene3D" id="1.10.10.10">
    <property type="entry name" value="Winged helix-like DNA-binding domain superfamily/Winged helix DNA-binding domain"/>
    <property type="match status" value="1"/>
</dbReference>
<dbReference type="GO" id="GO:0006352">
    <property type="term" value="P:DNA-templated transcription initiation"/>
    <property type="evidence" value="ECO:0007669"/>
    <property type="project" value="InterPro"/>
</dbReference>
<keyword evidence="5" id="KW-0804">Transcription</keyword>
<dbReference type="SUPFAM" id="SSF88946">
    <property type="entry name" value="Sigma2 domain of RNA polymerase sigma factors"/>
    <property type="match status" value="1"/>
</dbReference>
<feature type="domain" description="RNA polymerase sigma factor 70 region 4 type 2" evidence="7">
    <location>
        <begin position="119"/>
        <end position="171"/>
    </location>
</feature>